<keyword evidence="5" id="KW-0808">Transferase</keyword>
<evidence type="ECO:0000313" key="15">
    <source>
        <dbReference type="Proteomes" id="UP000068137"/>
    </source>
</evidence>
<evidence type="ECO:0000313" key="13">
    <source>
        <dbReference type="EMBL" id="ALE18613.1"/>
    </source>
</evidence>
<evidence type="ECO:0000256" key="5">
    <source>
        <dbReference type="ARBA" id="ARBA00022679"/>
    </source>
</evidence>
<dbReference type="EMBL" id="CP012390">
    <property type="protein sequence ID" value="ALE18613.1"/>
    <property type="molecule type" value="Genomic_DNA"/>
</dbReference>
<dbReference type="InterPro" id="IPR017945">
    <property type="entry name" value="DHBP_synth_RibB-like_a/b_dom"/>
</dbReference>
<proteinExistence type="inferred from homology"/>
<name>A0A0M4M7N8_9ACTN</name>
<evidence type="ECO:0000313" key="16">
    <source>
        <dbReference type="Proteomes" id="UP000324288"/>
    </source>
</evidence>
<keyword evidence="6" id="KW-0819">tRNA processing</keyword>
<keyword evidence="9" id="KW-0067">ATP-binding</keyword>
<evidence type="ECO:0000256" key="2">
    <source>
        <dbReference type="ARBA" id="ARBA00007663"/>
    </source>
</evidence>
<dbReference type="GO" id="GO:0005737">
    <property type="term" value="C:cytoplasm"/>
    <property type="evidence" value="ECO:0007669"/>
    <property type="project" value="UniProtKB-SubCell"/>
</dbReference>
<dbReference type="PANTHER" id="PTHR17490">
    <property type="entry name" value="SUA5"/>
    <property type="match status" value="1"/>
</dbReference>
<evidence type="ECO:0000259" key="12">
    <source>
        <dbReference type="PROSITE" id="PS51163"/>
    </source>
</evidence>
<keyword evidence="7" id="KW-0548">Nucleotidyltransferase</keyword>
<keyword evidence="4" id="KW-0963">Cytoplasm</keyword>
<dbReference type="NCBIfam" id="TIGR00057">
    <property type="entry name" value="L-threonylcarbamoyladenylate synthase"/>
    <property type="match status" value="1"/>
</dbReference>
<dbReference type="InterPro" id="IPR006070">
    <property type="entry name" value="Sua5-like_dom"/>
</dbReference>
<dbReference type="OrthoDB" id="9814580at2"/>
<dbReference type="PATRIC" id="fig|1528099.3.peg.327"/>
<dbReference type="STRING" id="1528099.AL705_01585"/>
<dbReference type="KEGG" id="cbq:AL705_01585"/>
<evidence type="ECO:0000256" key="7">
    <source>
        <dbReference type="ARBA" id="ARBA00022695"/>
    </source>
</evidence>
<organism evidence="13 15">
    <name type="scientific">Lawsonella clevelandensis</name>
    <dbReference type="NCBI Taxonomy" id="1528099"/>
    <lineage>
        <taxon>Bacteria</taxon>
        <taxon>Bacillati</taxon>
        <taxon>Actinomycetota</taxon>
        <taxon>Actinomycetes</taxon>
        <taxon>Mycobacteriales</taxon>
        <taxon>Lawsonellaceae</taxon>
        <taxon>Lawsonella</taxon>
    </lineage>
</organism>
<feature type="domain" description="YrdC-like" evidence="12">
    <location>
        <begin position="13"/>
        <end position="198"/>
    </location>
</feature>
<accession>A0A0M4M7N8</accession>
<dbReference type="GO" id="GO:0003725">
    <property type="term" value="F:double-stranded RNA binding"/>
    <property type="evidence" value="ECO:0007669"/>
    <property type="project" value="InterPro"/>
</dbReference>
<gene>
    <name evidence="13" type="ORF">AL705_01585</name>
    <name evidence="14" type="ORF">LC603019_00329</name>
</gene>
<dbReference type="EMBL" id="LR584267">
    <property type="protein sequence ID" value="VHN99916.1"/>
    <property type="molecule type" value="Genomic_DNA"/>
</dbReference>
<dbReference type="RefSeq" id="WP_053961525.1">
    <property type="nucleotide sequence ID" value="NZ_CAJPTR010000001.1"/>
</dbReference>
<keyword evidence="16" id="KW-1185">Reference proteome</keyword>
<dbReference type="GO" id="GO:0061710">
    <property type="term" value="F:L-threonylcarbamoyladenylate synthase"/>
    <property type="evidence" value="ECO:0007669"/>
    <property type="project" value="UniProtKB-EC"/>
</dbReference>
<protein>
    <recommendedName>
        <fullName evidence="10">L-threonylcarbamoyladenylate synthase</fullName>
        <ecNumber evidence="3">2.7.7.87</ecNumber>
    </recommendedName>
    <alternativeName>
        <fullName evidence="10">L-threonylcarbamoyladenylate synthase</fullName>
    </alternativeName>
</protein>
<comment type="subcellular location">
    <subcellularLocation>
        <location evidence="1">Cytoplasm</location>
    </subcellularLocation>
</comment>
<dbReference type="GO" id="GO:0005524">
    <property type="term" value="F:ATP binding"/>
    <property type="evidence" value="ECO:0007669"/>
    <property type="project" value="UniProtKB-KW"/>
</dbReference>
<dbReference type="GeneID" id="84894324"/>
<dbReference type="Pfam" id="PF01300">
    <property type="entry name" value="Sua5_yciO_yrdC"/>
    <property type="match status" value="1"/>
</dbReference>
<dbReference type="EC" id="2.7.7.87" evidence="3"/>
<reference evidence="13" key="2">
    <citation type="journal article" date="2016" name="Int. J. Syst. Evol. Microbiol.">
        <title>Lawsonella clevelandensis gen. nov., sp. nov., a new member of the suborder Corynebacterineae isolated from human abscesses.</title>
        <authorList>
            <person name="Bell M.E."/>
            <person name="Bernard K.A."/>
            <person name="Harrington S.M."/>
            <person name="Patel N.B."/>
            <person name="Tucker T.A."/>
            <person name="Metcalfe M.G."/>
            <person name="McQuiston J.R."/>
        </authorList>
    </citation>
    <scope>NUCLEOTIDE SEQUENCE</scope>
    <source>
        <strain evidence="13">X1698</strain>
    </source>
</reference>
<evidence type="ECO:0000256" key="1">
    <source>
        <dbReference type="ARBA" id="ARBA00004496"/>
    </source>
</evidence>
<dbReference type="AlphaFoldDB" id="A0A0M4M7N8"/>
<evidence type="ECO:0000256" key="9">
    <source>
        <dbReference type="ARBA" id="ARBA00022840"/>
    </source>
</evidence>
<dbReference type="Proteomes" id="UP000324288">
    <property type="component" value="Chromosome"/>
</dbReference>
<evidence type="ECO:0000256" key="6">
    <source>
        <dbReference type="ARBA" id="ARBA00022694"/>
    </source>
</evidence>
<dbReference type="PANTHER" id="PTHR17490:SF16">
    <property type="entry name" value="THREONYLCARBAMOYL-AMP SYNTHASE"/>
    <property type="match status" value="1"/>
</dbReference>
<keyword evidence="8" id="KW-0547">Nucleotide-binding</keyword>
<evidence type="ECO:0000256" key="8">
    <source>
        <dbReference type="ARBA" id="ARBA00022741"/>
    </source>
</evidence>
<dbReference type="GO" id="GO:0006450">
    <property type="term" value="P:regulation of translational fidelity"/>
    <property type="evidence" value="ECO:0007669"/>
    <property type="project" value="TreeGrafter"/>
</dbReference>
<dbReference type="PROSITE" id="PS51163">
    <property type="entry name" value="YRDC"/>
    <property type="match status" value="1"/>
</dbReference>
<dbReference type="SUPFAM" id="SSF55821">
    <property type="entry name" value="YrdC/RibB"/>
    <property type="match status" value="1"/>
</dbReference>
<dbReference type="Gene3D" id="3.90.870.10">
    <property type="entry name" value="DHBP synthase"/>
    <property type="match status" value="1"/>
</dbReference>
<reference evidence="14 16" key="3">
    <citation type="submission" date="2019-04" db="EMBL/GenBank/DDBJ databases">
        <authorList>
            <person name="Seth-Smith MB H."/>
            <person name="Seth-Smith H."/>
        </authorList>
    </citation>
    <scope>NUCLEOTIDE SEQUENCE [LARGE SCALE GENOMIC DNA]</scope>
    <source>
        <strain evidence="14">USB-603019</strain>
    </source>
</reference>
<dbReference type="Proteomes" id="UP000068137">
    <property type="component" value="Chromosome"/>
</dbReference>
<comment type="catalytic activity">
    <reaction evidence="11">
        <text>L-threonine + hydrogencarbonate + ATP = L-threonylcarbamoyladenylate + diphosphate + H2O</text>
        <dbReference type="Rhea" id="RHEA:36407"/>
        <dbReference type="ChEBI" id="CHEBI:15377"/>
        <dbReference type="ChEBI" id="CHEBI:17544"/>
        <dbReference type="ChEBI" id="CHEBI:30616"/>
        <dbReference type="ChEBI" id="CHEBI:33019"/>
        <dbReference type="ChEBI" id="CHEBI:57926"/>
        <dbReference type="ChEBI" id="CHEBI:73682"/>
        <dbReference type="EC" id="2.7.7.87"/>
    </reaction>
</comment>
<evidence type="ECO:0000256" key="3">
    <source>
        <dbReference type="ARBA" id="ARBA00012584"/>
    </source>
</evidence>
<sequence length="219" mass="22386">MTTYTCTPGHDRTAALAAAAAALAAGQLVVTPTDTVYGVACDAFSPAAVAALLAAKHRGPDMPVPVLVGSWQAAEDIAGELPTVALALMKAYWPGGLSVVVPQAQSVEWDLGETTQSVMLRMPLNAVAVDLLRRTGPLGVSSANITGHPPATAIEQAEEQLGESVAIYLDGGPADIGTASTIVDVTCDPPRIIREGAITADDIARVVGVPTTVLLRPAM</sequence>
<dbReference type="GO" id="GO:0008033">
    <property type="term" value="P:tRNA processing"/>
    <property type="evidence" value="ECO:0007669"/>
    <property type="project" value="UniProtKB-KW"/>
</dbReference>
<evidence type="ECO:0000313" key="14">
    <source>
        <dbReference type="EMBL" id="VHN99916.1"/>
    </source>
</evidence>
<evidence type="ECO:0000256" key="4">
    <source>
        <dbReference type="ARBA" id="ARBA00022490"/>
    </source>
</evidence>
<dbReference type="InterPro" id="IPR050156">
    <property type="entry name" value="TC-AMP_synthase_SUA5"/>
</dbReference>
<evidence type="ECO:0000256" key="10">
    <source>
        <dbReference type="ARBA" id="ARBA00029774"/>
    </source>
</evidence>
<reference evidence="13 15" key="1">
    <citation type="journal article" date="2015" name="Genome Announc.">
        <title>Complete Genome Sequences for Two Strains of a Novel Fastidious, Partially Acid-Fast, Gram-Positive Corynebacterineae Bacterium, Derived from Human Clinical Samples.</title>
        <authorList>
            <person name="Nicholson A.C."/>
            <person name="Bell M."/>
            <person name="Humrighouse B.W."/>
            <person name="McQuiston J.R."/>
        </authorList>
    </citation>
    <scope>NUCLEOTIDE SEQUENCE [LARGE SCALE GENOMIC DNA]</scope>
    <source>
        <strain evidence="13 15">X1698</strain>
    </source>
</reference>
<comment type="similarity">
    <text evidence="2">Belongs to the SUA5 family.</text>
</comment>
<dbReference type="GO" id="GO:0000049">
    <property type="term" value="F:tRNA binding"/>
    <property type="evidence" value="ECO:0007669"/>
    <property type="project" value="TreeGrafter"/>
</dbReference>
<evidence type="ECO:0000256" key="11">
    <source>
        <dbReference type="ARBA" id="ARBA00048366"/>
    </source>
</evidence>